<evidence type="ECO:0000313" key="2">
    <source>
        <dbReference type="EMBL" id="TWT96430.1"/>
    </source>
</evidence>
<dbReference type="EMBL" id="SJPM01000005">
    <property type="protein sequence ID" value="TWT96430.1"/>
    <property type="molecule type" value="Genomic_DNA"/>
</dbReference>
<evidence type="ECO:0000313" key="3">
    <source>
        <dbReference type="Proteomes" id="UP000316213"/>
    </source>
</evidence>
<comment type="caution">
    <text evidence="2">The sequence shown here is derived from an EMBL/GenBank/DDBJ whole genome shotgun (WGS) entry which is preliminary data.</text>
</comment>
<sequence>MNLQPDDFWSFYEWFFRPGAFLESAALKGIVLAILAIVLGLVGGYVVSSSRYGSGEGFFAVARAVRDLFRFDLPGTRLRRIFALAKLAFKEALRRRVLYVVGLFVVVLLLAGWYLNPQSDDPARLYVSFVLTATNYLVLALALFISAFSLPEDIKNRTMYTIVTKPVRATEIVLGRMIGFVGVGTMILVPMGLLSYVFVVRGLDHTHNNVADVREIPRGGFEGETDYTQFHSHTFTLDENGEGLTNIVRGHRHVVIRDEDGSFRIGSPQGALRARVPSYGDLVFRDRSGNLQEEGIDVGNERLAGGYGSAGIARLIGVTRGTRKVEHGYVEGGTLGTAEFTFPNVTPTRYPDGIPIDLSLRAYRSYKGDIETGIRGSITMKHPDKPIESNPVAFIVDEYEVDEKTLPLEIEGTDGNETRMLNVFEDLVDDQGRMTVIVRCLDRAQYLGVTPASVYLRPADNAFGWNLAKAYISIWLQMTMIIAFGVMFSTFLTGPVAMIATFVCVLLGFSAEQVYDTRHYIDEGIARGGGPIESMVRLLKQDAMTTQLDVDTVAAKVIQTTDAGIVYTLDAIATALPNLPKMVGTAEFAASGFDIFGAILARHAMATFGYVLLAFIVSYFILKAREIAA</sequence>
<keyword evidence="1" id="KW-0472">Membrane</keyword>
<dbReference type="AlphaFoldDB" id="A0A5C6AAJ4"/>
<keyword evidence="3" id="KW-1185">Reference proteome</keyword>
<feature type="transmembrane region" description="Helical" evidence="1">
    <location>
        <begin position="604"/>
        <end position="622"/>
    </location>
</feature>
<name>A0A5C6AAJ4_9BACT</name>
<dbReference type="PANTHER" id="PTHR43471">
    <property type="entry name" value="ABC TRANSPORTER PERMEASE"/>
    <property type="match status" value="1"/>
</dbReference>
<dbReference type="RefSeq" id="WP_146578349.1">
    <property type="nucleotide sequence ID" value="NZ_SJPM01000005.1"/>
</dbReference>
<evidence type="ECO:0008006" key="4">
    <source>
        <dbReference type="Google" id="ProtNLM"/>
    </source>
</evidence>
<feature type="transmembrane region" description="Helical" evidence="1">
    <location>
        <begin position="25"/>
        <end position="47"/>
    </location>
</feature>
<reference evidence="2 3" key="1">
    <citation type="submission" date="2019-02" db="EMBL/GenBank/DDBJ databases">
        <title>Deep-cultivation of Planctomycetes and their phenomic and genomic characterization uncovers novel biology.</title>
        <authorList>
            <person name="Wiegand S."/>
            <person name="Jogler M."/>
            <person name="Boedeker C."/>
            <person name="Pinto D."/>
            <person name="Vollmers J."/>
            <person name="Rivas-Marin E."/>
            <person name="Kohn T."/>
            <person name="Peeters S.H."/>
            <person name="Heuer A."/>
            <person name="Rast P."/>
            <person name="Oberbeckmann S."/>
            <person name="Bunk B."/>
            <person name="Jeske O."/>
            <person name="Meyerdierks A."/>
            <person name="Storesund J.E."/>
            <person name="Kallscheuer N."/>
            <person name="Luecker S."/>
            <person name="Lage O.M."/>
            <person name="Pohl T."/>
            <person name="Merkel B.J."/>
            <person name="Hornburger P."/>
            <person name="Mueller R.-W."/>
            <person name="Bruemmer F."/>
            <person name="Labrenz M."/>
            <person name="Spormann A.M."/>
            <person name="Op Den Camp H."/>
            <person name="Overmann J."/>
            <person name="Amann R."/>
            <person name="Jetten M.S.M."/>
            <person name="Mascher T."/>
            <person name="Medema M.H."/>
            <person name="Devos D.P."/>
            <person name="Kaster A.-K."/>
            <person name="Ovreas L."/>
            <person name="Rohde M."/>
            <person name="Galperin M.Y."/>
            <person name="Jogler C."/>
        </authorList>
    </citation>
    <scope>NUCLEOTIDE SEQUENCE [LARGE SCALE GENOMIC DNA]</scope>
    <source>
        <strain evidence="2 3">Pla100</strain>
    </source>
</reference>
<dbReference type="Proteomes" id="UP000316213">
    <property type="component" value="Unassembled WGS sequence"/>
</dbReference>
<feature type="transmembrane region" description="Helical" evidence="1">
    <location>
        <begin position="178"/>
        <end position="199"/>
    </location>
</feature>
<evidence type="ECO:0000256" key="1">
    <source>
        <dbReference type="SAM" id="Phobius"/>
    </source>
</evidence>
<organism evidence="2 3">
    <name type="scientific">Neorhodopirellula pilleata</name>
    <dbReference type="NCBI Taxonomy" id="2714738"/>
    <lineage>
        <taxon>Bacteria</taxon>
        <taxon>Pseudomonadati</taxon>
        <taxon>Planctomycetota</taxon>
        <taxon>Planctomycetia</taxon>
        <taxon>Pirellulales</taxon>
        <taxon>Pirellulaceae</taxon>
        <taxon>Neorhodopirellula</taxon>
    </lineage>
</organism>
<protein>
    <recommendedName>
        <fullName evidence="4">ABC-2 family transporter protein</fullName>
    </recommendedName>
</protein>
<proteinExistence type="predicted"/>
<gene>
    <name evidence="2" type="ORF">Pla100_29100</name>
</gene>
<dbReference type="PANTHER" id="PTHR43471:SF10">
    <property type="entry name" value="SLL1107 PROTEIN"/>
    <property type="match status" value="1"/>
</dbReference>
<keyword evidence="1" id="KW-1133">Transmembrane helix</keyword>
<feature type="transmembrane region" description="Helical" evidence="1">
    <location>
        <begin position="97"/>
        <end position="115"/>
    </location>
</feature>
<keyword evidence="1" id="KW-0812">Transmembrane</keyword>
<feature type="transmembrane region" description="Helical" evidence="1">
    <location>
        <begin position="481"/>
        <end position="509"/>
    </location>
</feature>
<accession>A0A5C6AAJ4</accession>
<dbReference type="OrthoDB" id="231083at2"/>
<feature type="transmembrane region" description="Helical" evidence="1">
    <location>
        <begin position="127"/>
        <end position="150"/>
    </location>
</feature>